<organism evidence="1 2">
    <name type="scientific">Alteromonas macleodii</name>
    <name type="common">Pseudoalteromonas macleodii</name>
    <dbReference type="NCBI Taxonomy" id="28108"/>
    <lineage>
        <taxon>Bacteria</taxon>
        <taxon>Pseudomonadati</taxon>
        <taxon>Pseudomonadota</taxon>
        <taxon>Gammaproteobacteria</taxon>
        <taxon>Alteromonadales</taxon>
        <taxon>Alteromonadaceae</taxon>
        <taxon>Alteromonas/Salinimonas group</taxon>
        <taxon>Alteromonas</taxon>
    </lineage>
</organism>
<keyword evidence="2" id="KW-1185">Reference proteome</keyword>
<proteinExistence type="predicted"/>
<accession>A0AB36FLX4</accession>
<dbReference type="Proteomes" id="UP000095392">
    <property type="component" value="Unassembled WGS sequence"/>
</dbReference>
<reference evidence="1 2" key="1">
    <citation type="submission" date="2016-09" db="EMBL/GenBank/DDBJ databases">
        <title>Draft Genome Sequence of four Alteromonas macleodii strains isolated from copper coupons and grown long-term at elevated copper levels.</title>
        <authorList>
            <person name="Cusick K."/>
            <person name="Dale J."/>
            <person name="Little B."/>
            <person name="Biffinger J."/>
        </authorList>
    </citation>
    <scope>NUCLEOTIDE SEQUENCE [LARGE SCALE GENOMIC DNA]</scope>
    <source>
        <strain evidence="1 2">KCP01</strain>
    </source>
</reference>
<evidence type="ECO:0000313" key="1">
    <source>
        <dbReference type="EMBL" id="OES24480.1"/>
    </source>
</evidence>
<dbReference type="EMBL" id="MIPY01000061">
    <property type="protein sequence ID" value="OES24480.1"/>
    <property type="molecule type" value="Genomic_DNA"/>
</dbReference>
<protein>
    <submittedName>
        <fullName evidence="1">Uncharacterized protein</fullName>
    </submittedName>
</protein>
<dbReference type="AlphaFoldDB" id="A0AB36FLX4"/>
<gene>
    <name evidence="1" type="ORF">BFV95_4747</name>
</gene>
<comment type="caution">
    <text evidence="1">The sequence shown here is derived from an EMBL/GenBank/DDBJ whole genome shotgun (WGS) entry which is preliminary data.</text>
</comment>
<sequence length="189" mass="21337">MENTFKADGLWDAFNMNMDMCTYKEAPNPFKVILKGHVNSRSKALWIEFLTWKRSAYFRVSGSRQKVLLGKRGQAFIGNELNIDLIKEVSGWIVAEFSDVYERFMQFEQNEQNKHHALSHIVSQMMDDSQGMLSGNCHGSIANLSAQTVNGPIEFRGVIGEDGNVEFDVRIANATSDQVVKIAKSLIEN</sequence>
<evidence type="ECO:0000313" key="2">
    <source>
        <dbReference type="Proteomes" id="UP000095392"/>
    </source>
</evidence>
<name>A0AB36FLX4_ALTMA</name>